<name>A0ABT9KC17_9PAST</name>
<gene>
    <name evidence="2" type="ORF">O7M46_00915</name>
</gene>
<protein>
    <submittedName>
        <fullName evidence="2">Phosphotransferase</fullName>
    </submittedName>
</protein>
<dbReference type="EMBL" id="JAQAHH010000001">
    <property type="protein sequence ID" value="MDP9499521.1"/>
    <property type="molecule type" value="Genomic_DNA"/>
</dbReference>
<accession>A0ABT9KC17</accession>
<organism evidence="2 3">
    <name type="scientific">Bisgaard Taxon 45</name>
    <dbReference type="NCBI Taxonomy" id="304289"/>
    <lineage>
        <taxon>Bacteria</taxon>
        <taxon>Pseudomonadati</taxon>
        <taxon>Pseudomonadota</taxon>
        <taxon>Gammaproteobacteria</taxon>
        <taxon>Pasteurellales</taxon>
        <taxon>Pasteurellaceae</taxon>
    </lineage>
</organism>
<comment type="caution">
    <text evidence="2">The sequence shown here is derived from an EMBL/GenBank/DDBJ whole genome shotgun (WGS) entry which is preliminary data.</text>
</comment>
<feature type="domain" description="Aminoglycoside phosphotransferase" evidence="1">
    <location>
        <begin position="523"/>
        <end position="690"/>
    </location>
</feature>
<keyword evidence="3" id="KW-1185">Reference proteome</keyword>
<sequence>MLTNADKQIVARDTALPGLAVLLDKVLLLEKLKALPSLNKAVNVDIQYLRYKPSNSCACTIQVRLEGGARQYFYAKALTAERFQQSWHHPKRQKLIQHKDPHAPLALFDAYIMLLHPAHDRGIAHLGWLIDDNVLKNLLTRCHFPYVKHLPLHVDILRYKPERRLVAKISQDNQVVAVIRTVKASDFSHVLTGTAFGVAQRQVKLYGADGQMSTLITHWQKGESLCPEQGAIIEDNILITLARDLVALHHAHYLPPIQHDISDEIAALHGVQATFQQILPEHTTAFITLMHVIEQGLQAQSPHLCLIHGDFSLDQVVKYQDKQGNSTLSLLDWDSCVAGHPLMDLATMQARLELQVIEDILPAKRAEHIMQLFLHHYQELSQIELQGFTYFVASALLRLATEPFRKRGEQWAQHTFQLLQRVQTLLHFTSTPALEPKNQAQDLSWDPMLYELTNPIHMQPLLMSALPTHLQGRLTSVNLKRYKVKRRALIEYVIQQEQGQQYILGKYRSKGVDNRSFLIQKALWEHGFDDTARISVPEPLVVLPTQKIWLQRKVEGQALAERLCPDDERLVFLGQAVAEAIKALHQSAVENFIVLPVWTVEHELEILRDRLGKAQRLLPHLAERIQRVLSDSEKLATHLPELPLVSIHRDFYQDQILERDGQAGHMVLLDLDLLCQGHAALDAGNYLAHIQELALRCYHDIHALAPHQNAFVTHFLANNDQASTWDVEIYTLLSLVRHIYLSTQFEERQHTTEPLLTFCEQQLNFYLSKH</sequence>
<dbReference type="Pfam" id="PF01636">
    <property type="entry name" value="APH"/>
    <property type="match status" value="2"/>
</dbReference>
<dbReference type="PANTHER" id="PTHR21310">
    <property type="entry name" value="AMINOGLYCOSIDE PHOSPHOTRANSFERASE-RELATED-RELATED"/>
    <property type="match status" value="1"/>
</dbReference>
<evidence type="ECO:0000313" key="3">
    <source>
        <dbReference type="Proteomes" id="UP001224083"/>
    </source>
</evidence>
<evidence type="ECO:0000313" key="2">
    <source>
        <dbReference type="EMBL" id="MDP9499521.1"/>
    </source>
</evidence>
<proteinExistence type="predicted"/>
<dbReference type="Proteomes" id="UP001224083">
    <property type="component" value="Unassembled WGS sequence"/>
</dbReference>
<evidence type="ECO:0000259" key="1">
    <source>
        <dbReference type="Pfam" id="PF01636"/>
    </source>
</evidence>
<reference evidence="2 3" key="1">
    <citation type="submission" date="2022-12" db="EMBL/GenBank/DDBJ databases">
        <title>Genome sequence of Pasteurellaceae Bisgaard Taxon 45.</title>
        <authorList>
            <person name="Foggin C."/>
            <person name="Rosen L.E."/>
            <person name="Henton M."/>
            <person name="Buys A."/>
            <person name="Floyd T."/>
            <person name="Turner A.D."/>
            <person name="Tarbin J."/>
            <person name="Lloyd A.S."/>
            <person name="Chaitezvi C."/>
            <person name="Ellis R.J."/>
            <person name="Roberts H.C."/>
            <person name="Dastjerdi A."/>
            <person name="Nunez A."/>
            <person name="Van Vliet A.H."/>
            <person name="Steinbach F."/>
        </authorList>
    </citation>
    <scope>NUCLEOTIDE SEQUENCE [LARGE SCALE GENOMIC DNA]</scope>
    <source>
        <strain evidence="2 3">VF20HR</strain>
    </source>
</reference>
<dbReference type="InterPro" id="IPR051678">
    <property type="entry name" value="AGP_Transferase"/>
</dbReference>
<feature type="domain" description="Aminoglycoside phosphotransferase" evidence="1">
    <location>
        <begin position="216"/>
        <end position="350"/>
    </location>
</feature>
<dbReference type="InterPro" id="IPR011009">
    <property type="entry name" value="Kinase-like_dom_sf"/>
</dbReference>
<dbReference type="InterPro" id="IPR002575">
    <property type="entry name" value="Aminoglycoside_PTrfase"/>
</dbReference>
<dbReference type="Gene3D" id="3.90.1200.10">
    <property type="match status" value="2"/>
</dbReference>
<dbReference type="SUPFAM" id="SSF56112">
    <property type="entry name" value="Protein kinase-like (PK-like)"/>
    <property type="match status" value="2"/>
</dbReference>